<reference evidence="7 8" key="1">
    <citation type="journal article" date="2011" name="Stand. Genomic Sci.">
        <title>Complete genome sequence of Syntrophobotulus glycolicus type strain (FlGlyR).</title>
        <authorList>
            <person name="Han C."/>
            <person name="Mwirichia R."/>
            <person name="Chertkov O."/>
            <person name="Held B."/>
            <person name="Lapidus A."/>
            <person name="Nolan M."/>
            <person name="Lucas S."/>
            <person name="Hammon N."/>
            <person name="Deshpande S."/>
            <person name="Cheng J.F."/>
            <person name="Tapia R."/>
            <person name="Goodwin L."/>
            <person name="Pitluck S."/>
            <person name="Huntemann M."/>
            <person name="Liolios K."/>
            <person name="Ivanova N."/>
            <person name="Pagani I."/>
            <person name="Mavromatis K."/>
            <person name="Ovchinikova G."/>
            <person name="Pati A."/>
            <person name="Chen A."/>
            <person name="Palaniappan K."/>
            <person name="Land M."/>
            <person name="Hauser L."/>
            <person name="Brambilla E.M."/>
            <person name="Rohde M."/>
            <person name="Spring S."/>
            <person name="Sikorski J."/>
            <person name="Goker M."/>
            <person name="Woyke T."/>
            <person name="Bristow J."/>
            <person name="Eisen J.A."/>
            <person name="Markowitz V."/>
            <person name="Hugenholtz P."/>
            <person name="Kyrpides N.C."/>
            <person name="Klenk H.P."/>
            <person name="Detter J.C."/>
        </authorList>
    </citation>
    <scope>NUCLEOTIDE SEQUENCE [LARGE SCALE GENOMIC DNA]</scope>
    <source>
        <strain evidence="8">DSM 8271 / FlGlyR</strain>
    </source>
</reference>
<keyword evidence="5 6" id="KW-0472">Membrane</keyword>
<reference evidence="8" key="2">
    <citation type="submission" date="2011-02" db="EMBL/GenBank/DDBJ databases">
        <title>The complete genome of Syntrophobotulus glycolicus DSM 8271.</title>
        <authorList>
            <person name="Lucas S."/>
            <person name="Copeland A."/>
            <person name="Lapidus A."/>
            <person name="Bruce D."/>
            <person name="Goodwin L."/>
            <person name="Pitluck S."/>
            <person name="Kyrpides N."/>
            <person name="Mavromatis K."/>
            <person name="Pagani I."/>
            <person name="Ivanova N."/>
            <person name="Mikhailova N."/>
            <person name="Chertkov O."/>
            <person name="Held B."/>
            <person name="Detter J.C."/>
            <person name="Tapia R."/>
            <person name="Han C."/>
            <person name="Land M."/>
            <person name="Hauser L."/>
            <person name="Markowitz V."/>
            <person name="Cheng J.-F."/>
            <person name="Hugenholtz P."/>
            <person name="Woyke T."/>
            <person name="Wu D."/>
            <person name="Spring S."/>
            <person name="Schroeder M."/>
            <person name="Brambilla E."/>
            <person name="Klenk H.-P."/>
            <person name="Eisen J.A."/>
        </authorList>
    </citation>
    <scope>NUCLEOTIDE SEQUENCE [LARGE SCALE GENOMIC DNA]</scope>
    <source>
        <strain evidence="8">DSM 8271 / FlGlyR</strain>
    </source>
</reference>
<feature type="transmembrane region" description="Helical" evidence="6">
    <location>
        <begin position="247"/>
        <end position="271"/>
    </location>
</feature>
<feature type="transmembrane region" description="Helical" evidence="6">
    <location>
        <begin position="137"/>
        <end position="158"/>
    </location>
</feature>
<dbReference type="KEGG" id="sgy:Sgly_1851"/>
<gene>
    <name evidence="7" type="ordered locus">Sgly_1851</name>
</gene>
<feature type="transmembrane region" description="Helical" evidence="6">
    <location>
        <begin position="96"/>
        <end position="116"/>
    </location>
</feature>
<keyword evidence="3 6" id="KW-0812">Transmembrane</keyword>
<dbReference type="PANTHER" id="PTHR30213:SF0">
    <property type="entry name" value="UPF0761 MEMBRANE PROTEIN YIHY"/>
    <property type="match status" value="1"/>
</dbReference>
<dbReference type="EMBL" id="CP002547">
    <property type="protein sequence ID" value="ADY56148.1"/>
    <property type="molecule type" value="Genomic_DNA"/>
</dbReference>
<keyword evidence="4 6" id="KW-1133">Transmembrane helix</keyword>
<evidence type="ECO:0000256" key="3">
    <source>
        <dbReference type="ARBA" id="ARBA00022692"/>
    </source>
</evidence>
<dbReference type="Proteomes" id="UP000007488">
    <property type="component" value="Chromosome"/>
</dbReference>
<dbReference type="InterPro" id="IPR017039">
    <property type="entry name" value="Virul_fac_BrkB"/>
</dbReference>
<keyword evidence="2" id="KW-1003">Cell membrane</keyword>
<dbReference type="HOGENOM" id="CLU_045539_4_3_9"/>
<comment type="subcellular location">
    <subcellularLocation>
        <location evidence="1">Cell membrane</location>
        <topology evidence="1">Multi-pass membrane protein</topology>
    </subcellularLocation>
</comment>
<protein>
    <submittedName>
        <fullName evidence="7">Ribonuclease BN</fullName>
    </submittedName>
</protein>
<evidence type="ECO:0000256" key="1">
    <source>
        <dbReference type="ARBA" id="ARBA00004651"/>
    </source>
</evidence>
<dbReference type="NCBIfam" id="TIGR00765">
    <property type="entry name" value="yihY_not_rbn"/>
    <property type="match status" value="1"/>
</dbReference>
<dbReference type="RefSeq" id="WP_013625016.1">
    <property type="nucleotide sequence ID" value="NC_015172.1"/>
</dbReference>
<evidence type="ECO:0000256" key="5">
    <source>
        <dbReference type="ARBA" id="ARBA00023136"/>
    </source>
</evidence>
<name>F0T061_SYNGF</name>
<dbReference type="STRING" id="645991.Sgly_1851"/>
<feature type="transmembrane region" description="Helical" evidence="6">
    <location>
        <begin position="178"/>
        <end position="199"/>
    </location>
</feature>
<evidence type="ECO:0000256" key="4">
    <source>
        <dbReference type="ARBA" id="ARBA00022989"/>
    </source>
</evidence>
<keyword evidence="8" id="KW-1185">Reference proteome</keyword>
<evidence type="ECO:0000313" key="8">
    <source>
        <dbReference type="Proteomes" id="UP000007488"/>
    </source>
</evidence>
<dbReference type="PANTHER" id="PTHR30213">
    <property type="entry name" value="INNER MEMBRANE PROTEIN YHJD"/>
    <property type="match status" value="1"/>
</dbReference>
<dbReference type="Pfam" id="PF03631">
    <property type="entry name" value="Virul_fac_BrkB"/>
    <property type="match status" value="1"/>
</dbReference>
<proteinExistence type="predicted"/>
<dbReference type="OrthoDB" id="9775903at2"/>
<organism evidence="7 8">
    <name type="scientific">Syntrophobotulus glycolicus (strain DSM 8271 / FlGlyR)</name>
    <dbReference type="NCBI Taxonomy" id="645991"/>
    <lineage>
        <taxon>Bacteria</taxon>
        <taxon>Bacillati</taxon>
        <taxon>Bacillota</taxon>
        <taxon>Clostridia</taxon>
        <taxon>Eubacteriales</taxon>
        <taxon>Desulfitobacteriaceae</taxon>
        <taxon>Syntrophobotulus</taxon>
    </lineage>
</organism>
<feature type="transmembrane region" description="Helical" evidence="6">
    <location>
        <begin position="211"/>
        <end position="235"/>
    </location>
</feature>
<feature type="transmembrane region" description="Helical" evidence="6">
    <location>
        <begin position="35"/>
        <end position="57"/>
    </location>
</feature>
<dbReference type="eggNOG" id="COG1295">
    <property type="taxonomic scope" value="Bacteria"/>
</dbReference>
<dbReference type="AlphaFoldDB" id="F0T061"/>
<dbReference type="PIRSF" id="PIRSF035875">
    <property type="entry name" value="RNase_BN"/>
    <property type="match status" value="1"/>
</dbReference>
<evidence type="ECO:0000256" key="6">
    <source>
        <dbReference type="SAM" id="Phobius"/>
    </source>
</evidence>
<sequence>MIRGTALEKYKPWQFISLFYREITETGLLNLGAQITYYVILAFFPFLIFLLTLTSYINLADVNILDDLSHIVPQESYQIIADTLKEIMSVRRNTTLLSLGFLASLWSALNGIHALMTGMNSAYGKKETRSFLLQKFTSLNFLIVFFLAIVLSFLLLVLGRELEEFLQILLGNLNMITFLWQKLHIVFQFVFLILTFLYLNKLATGKAFTYGQLLPGSLFAAIGWVVISMGFSLYLKYFNNYSPAYGSIGGIIILLLWLYWSSEMILFGCVLNSVIMKVKNPQEQIMKNS</sequence>
<accession>F0T061</accession>
<dbReference type="GO" id="GO:0005886">
    <property type="term" value="C:plasma membrane"/>
    <property type="evidence" value="ECO:0007669"/>
    <property type="project" value="UniProtKB-SubCell"/>
</dbReference>
<evidence type="ECO:0000313" key="7">
    <source>
        <dbReference type="EMBL" id="ADY56148.1"/>
    </source>
</evidence>
<evidence type="ECO:0000256" key="2">
    <source>
        <dbReference type="ARBA" id="ARBA00022475"/>
    </source>
</evidence>